<name>A0A286ABV7_9PROT</name>
<protein>
    <submittedName>
        <fullName evidence="2">Peptidase M15</fullName>
    </submittedName>
</protein>
<dbReference type="Proteomes" id="UP000219335">
    <property type="component" value="Unassembled WGS sequence"/>
</dbReference>
<feature type="domain" description="Peptidase M15A C-terminal" evidence="1">
    <location>
        <begin position="12"/>
        <end position="118"/>
    </location>
</feature>
<accession>A0A286ABV7</accession>
<dbReference type="RefSeq" id="WP_255251953.1">
    <property type="nucleotide sequence ID" value="NZ_OCMU01000001.1"/>
</dbReference>
<dbReference type="SUPFAM" id="SSF55166">
    <property type="entry name" value="Hedgehog/DD-peptidase"/>
    <property type="match status" value="1"/>
</dbReference>
<dbReference type="EMBL" id="OCMU01000001">
    <property type="protein sequence ID" value="SOD19381.1"/>
    <property type="molecule type" value="Genomic_DNA"/>
</dbReference>
<proteinExistence type="predicted"/>
<reference evidence="2 3" key="1">
    <citation type="submission" date="2017-09" db="EMBL/GenBank/DDBJ databases">
        <authorList>
            <person name="Ehlers B."/>
            <person name="Leendertz F.H."/>
        </authorList>
    </citation>
    <scope>NUCLEOTIDE SEQUENCE [LARGE SCALE GENOMIC DNA]</scope>
    <source>
        <strain evidence="2 3">Nm42</strain>
    </source>
</reference>
<evidence type="ECO:0000313" key="3">
    <source>
        <dbReference type="Proteomes" id="UP000219335"/>
    </source>
</evidence>
<evidence type="ECO:0000313" key="2">
    <source>
        <dbReference type="EMBL" id="SOD19381.1"/>
    </source>
</evidence>
<organism evidence="2 3">
    <name type="scientific">Nitrosomonas ureae</name>
    <dbReference type="NCBI Taxonomy" id="44577"/>
    <lineage>
        <taxon>Bacteria</taxon>
        <taxon>Pseudomonadati</taxon>
        <taxon>Pseudomonadota</taxon>
        <taxon>Betaproteobacteria</taxon>
        <taxon>Nitrosomonadales</taxon>
        <taxon>Nitrosomonadaceae</taxon>
        <taxon>Nitrosomonas</taxon>
    </lineage>
</organism>
<dbReference type="Gene3D" id="3.30.1380.10">
    <property type="match status" value="1"/>
</dbReference>
<evidence type="ECO:0000259" key="1">
    <source>
        <dbReference type="Pfam" id="PF08291"/>
    </source>
</evidence>
<dbReference type="AlphaFoldDB" id="A0A286ABV7"/>
<dbReference type="InterPro" id="IPR009045">
    <property type="entry name" value="Zn_M74/Hedgehog-like"/>
</dbReference>
<dbReference type="InterPro" id="IPR013230">
    <property type="entry name" value="Peptidase_M15A_C"/>
</dbReference>
<sequence>MEQINLKLKLSPHFTLGEFIHSDKAVELGIDNTPPDEVIERLKIVCCRILEPVRDHFHTAFKPSSGFRCPELNKAIGSGNTSQHIRGEAVDFEVPGISNYDLAEWISTSLIYDQLILENYTSGIPNSGWVHCSIVSGKNRMQCLTIKGKSRQVGLIA</sequence>
<dbReference type="Pfam" id="PF08291">
    <property type="entry name" value="Peptidase_M15_3"/>
    <property type="match status" value="1"/>
</dbReference>
<gene>
    <name evidence="2" type="ORF">SAMN06297164_2366</name>
</gene>